<gene>
    <name evidence="1" type="ORF">RN001_013059</name>
</gene>
<evidence type="ECO:0000313" key="1">
    <source>
        <dbReference type="EMBL" id="KAK4873699.1"/>
    </source>
</evidence>
<comment type="caution">
    <text evidence="1">The sequence shown here is derived from an EMBL/GenBank/DDBJ whole genome shotgun (WGS) entry which is preliminary data.</text>
</comment>
<dbReference type="InterPro" id="IPR020338">
    <property type="entry name" value="SMN_gemin7"/>
</dbReference>
<evidence type="ECO:0000313" key="2">
    <source>
        <dbReference type="Proteomes" id="UP001353858"/>
    </source>
</evidence>
<dbReference type="Proteomes" id="UP001353858">
    <property type="component" value="Unassembled WGS sequence"/>
</dbReference>
<dbReference type="Gene3D" id="2.30.30.100">
    <property type="match status" value="1"/>
</dbReference>
<dbReference type="GO" id="GO:0034719">
    <property type="term" value="C:SMN-Sm protein complex"/>
    <property type="evidence" value="ECO:0007669"/>
    <property type="project" value="InterPro"/>
</dbReference>
<protein>
    <recommendedName>
        <fullName evidence="3">Gem-associated protein 7</fullName>
    </recommendedName>
</protein>
<accession>A0AAN7NZJ8</accession>
<name>A0AAN7NZJ8_9COLE</name>
<evidence type="ECO:0008006" key="3">
    <source>
        <dbReference type="Google" id="ProtNLM"/>
    </source>
</evidence>
<dbReference type="AlphaFoldDB" id="A0AAN7NZJ8"/>
<reference evidence="2" key="1">
    <citation type="submission" date="2023-01" db="EMBL/GenBank/DDBJ databases">
        <title>Key to firefly adult light organ development and bioluminescence: homeobox transcription factors regulate luciferase expression and transportation to peroxisome.</title>
        <authorList>
            <person name="Fu X."/>
        </authorList>
    </citation>
    <scope>NUCLEOTIDE SEQUENCE [LARGE SCALE GENOMIC DNA]</scope>
</reference>
<keyword evidence="2" id="KW-1185">Reference proteome</keyword>
<sequence>MDLNNEDQQARTELRERFLRLISLISGGKQCEMKLYDNTNYKCKVRGFDSAFEHMIVEELVTPHPIPNGKAIIRLNDVISLKCQMDKLSQ</sequence>
<proteinExistence type="predicted"/>
<dbReference type="Pfam" id="PF11095">
    <property type="entry name" value="Gemin7"/>
    <property type="match status" value="1"/>
</dbReference>
<dbReference type="EMBL" id="JARPUR010000006">
    <property type="protein sequence ID" value="KAK4873699.1"/>
    <property type="molecule type" value="Genomic_DNA"/>
</dbReference>
<organism evidence="1 2">
    <name type="scientific">Aquatica leii</name>
    <dbReference type="NCBI Taxonomy" id="1421715"/>
    <lineage>
        <taxon>Eukaryota</taxon>
        <taxon>Metazoa</taxon>
        <taxon>Ecdysozoa</taxon>
        <taxon>Arthropoda</taxon>
        <taxon>Hexapoda</taxon>
        <taxon>Insecta</taxon>
        <taxon>Pterygota</taxon>
        <taxon>Neoptera</taxon>
        <taxon>Endopterygota</taxon>
        <taxon>Coleoptera</taxon>
        <taxon>Polyphaga</taxon>
        <taxon>Elateriformia</taxon>
        <taxon>Elateroidea</taxon>
        <taxon>Lampyridae</taxon>
        <taxon>Luciolinae</taxon>
        <taxon>Aquatica</taxon>
    </lineage>
</organism>